<accession>A0A239FBE0</accession>
<sequence>MSDLGYFKVEQQARQRHGDLFRVAPCTEMINSYLGTFSYADPYEKAPAVEEERAAVRTVVVGVDDLPAGRVAVDQAAIEAKLLGSALLIVHAGAPRHPSLLDGLVQRVRLLAPDLEVTTRVTAGMRPAEMLLSTAGENDLIVLGHRQGFARRTLRCGVAERVVAQHPGPVLVVRRTGWPPPLELENRQLLVGMRGSAASSRAYEFAVAEAQARGCDIVVLHVVPGPVEVPEWLDWRGGVAVWNRTVAGNPVNELVDAASHADAMVLGRSAGRGRLGSVDRAVLHHGRCPVFFVG</sequence>
<dbReference type="PANTHER" id="PTHR46268:SF6">
    <property type="entry name" value="UNIVERSAL STRESS PROTEIN UP12"/>
    <property type="match status" value="1"/>
</dbReference>
<feature type="domain" description="UspA" evidence="2">
    <location>
        <begin position="187"/>
        <end position="226"/>
    </location>
</feature>
<dbReference type="RefSeq" id="WP_179277383.1">
    <property type="nucleotide sequence ID" value="NZ_BOMU01000140.1"/>
</dbReference>
<proteinExistence type="inferred from homology"/>
<dbReference type="AlphaFoldDB" id="A0A239FBE0"/>
<evidence type="ECO:0000259" key="2">
    <source>
        <dbReference type="Pfam" id="PF00582"/>
    </source>
</evidence>
<dbReference type="PANTHER" id="PTHR46268">
    <property type="entry name" value="STRESS RESPONSE PROTEIN NHAX"/>
    <property type="match status" value="1"/>
</dbReference>
<organism evidence="3 4">
    <name type="scientific">Actinoplanes regularis</name>
    <dbReference type="NCBI Taxonomy" id="52697"/>
    <lineage>
        <taxon>Bacteria</taxon>
        <taxon>Bacillati</taxon>
        <taxon>Actinomycetota</taxon>
        <taxon>Actinomycetes</taxon>
        <taxon>Micromonosporales</taxon>
        <taxon>Micromonosporaceae</taxon>
        <taxon>Actinoplanes</taxon>
    </lineage>
</organism>
<dbReference type="Gene3D" id="3.40.50.620">
    <property type="entry name" value="HUPs"/>
    <property type="match status" value="3"/>
</dbReference>
<evidence type="ECO:0000313" key="3">
    <source>
        <dbReference type="EMBL" id="SNS53404.1"/>
    </source>
</evidence>
<evidence type="ECO:0000313" key="4">
    <source>
        <dbReference type="Proteomes" id="UP000198415"/>
    </source>
</evidence>
<reference evidence="3 4" key="1">
    <citation type="submission" date="2017-06" db="EMBL/GenBank/DDBJ databases">
        <authorList>
            <person name="Kim H.J."/>
            <person name="Triplett B.A."/>
        </authorList>
    </citation>
    <scope>NUCLEOTIDE SEQUENCE [LARGE SCALE GENOMIC DNA]</scope>
    <source>
        <strain evidence="3 4">DSM 43151</strain>
    </source>
</reference>
<dbReference type="InterPro" id="IPR006016">
    <property type="entry name" value="UspA"/>
</dbReference>
<dbReference type="Pfam" id="PF00582">
    <property type="entry name" value="Usp"/>
    <property type="match status" value="2"/>
</dbReference>
<dbReference type="Proteomes" id="UP000198415">
    <property type="component" value="Unassembled WGS sequence"/>
</dbReference>
<keyword evidence="4" id="KW-1185">Reference proteome</keyword>
<name>A0A239FBE0_9ACTN</name>
<gene>
    <name evidence="3" type="ORF">SAMN06264365_117150</name>
</gene>
<feature type="domain" description="UspA" evidence="2">
    <location>
        <begin position="110"/>
        <end position="174"/>
    </location>
</feature>
<protein>
    <submittedName>
        <fullName evidence="3">Nucleotide-binding universal stress protein, UspA family</fullName>
    </submittedName>
</protein>
<dbReference type="EMBL" id="FZNR01000017">
    <property type="protein sequence ID" value="SNS53404.1"/>
    <property type="molecule type" value="Genomic_DNA"/>
</dbReference>
<dbReference type="SUPFAM" id="SSF52402">
    <property type="entry name" value="Adenine nucleotide alpha hydrolases-like"/>
    <property type="match status" value="2"/>
</dbReference>
<evidence type="ECO:0000256" key="1">
    <source>
        <dbReference type="ARBA" id="ARBA00008791"/>
    </source>
</evidence>
<dbReference type="InterPro" id="IPR014729">
    <property type="entry name" value="Rossmann-like_a/b/a_fold"/>
</dbReference>
<dbReference type="CDD" id="cd00293">
    <property type="entry name" value="USP-like"/>
    <property type="match status" value="1"/>
</dbReference>
<comment type="similarity">
    <text evidence="1">Belongs to the universal stress protein A family.</text>
</comment>